<proteinExistence type="predicted"/>
<gene>
    <name evidence="3" type="ORF">H0485_01820</name>
</gene>
<evidence type="ECO:0000256" key="2">
    <source>
        <dbReference type="SAM" id="Phobius"/>
    </source>
</evidence>
<dbReference type="Proteomes" id="UP001198571">
    <property type="component" value="Unassembled WGS sequence"/>
</dbReference>
<keyword evidence="2" id="KW-0812">Transmembrane</keyword>
<accession>A0ABS8CHA8</accession>
<evidence type="ECO:0000256" key="1">
    <source>
        <dbReference type="SAM" id="MobiDB-lite"/>
    </source>
</evidence>
<dbReference type="EMBL" id="JACDXX010000002">
    <property type="protein sequence ID" value="MCB5408746.1"/>
    <property type="molecule type" value="Genomic_DNA"/>
</dbReference>
<evidence type="ECO:0000313" key="4">
    <source>
        <dbReference type="Proteomes" id="UP001198571"/>
    </source>
</evidence>
<feature type="transmembrane region" description="Helical" evidence="2">
    <location>
        <begin position="51"/>
        <end position="73"/>
    </location>
</feature>
<keyword evidence="2" id="KW-0472">Membrane</keyword>
<protein>
    <submittedName>
        <fullName evidence="3">Uncharacterized protein</fullName>
    </submittedName>
</protein>
<reference evidence="3 4" key="1">
    <citation type="submission" date="2020-07" db="EMBL/GenBank/DDBJ databases">
        <title>Pseudogemmobacter sp. nov., isolated from poultry manure in Taiwan.</title>
        <authorList>
            <person name="Lin S.-Y."/>
            <person name="Tang Y.-S."/>
            <person name="Young C.-C."/>
        </authorList>
    </citation>
    <scope>NUCLEOTIDE SEQUENCE [LARGE SCALE GENOMIC DNA]</scope>
    <source>
        <strain evidence="3 4">CC-YST710</strain>
    </source>
</reference>
<keyword evidence="2" id="KW-1133">Transmembrane helix</keyword>
<dbReference type="RefSeq" id="WP_226933657.1">
    <property type="nucleotide sequence ID" value="NZ_JACDXX010000002.1"/>
</dbReference>
<keyword evidence="4" id="KW-1185">Reference proteome</keyword>
<name>A0ABS8CHA8_9RHOB</name>
<organism evidence="3 4">
    <name type="scientific">Pseudogemmobacter faecipullorum</name>
    <dbReference type="NCBI Taxonomy" id="2755041"/>
    <lineage>
        <taxon>Bacteria</taxon>
        <taxon>Pseudomonadati</taxon>
        <taxon>Pseudomonadota</taxon>
        <taxon>Alphaproteobacteria</taxon>
        <taxon>Rhodobacterales</taxon>
        <taxon>Paracoccaceae</taxon>
        <taxon>Pseudogemmobacter</taxon>
    </lineage>
</organism>
<feature type="transmembrane region" description="Helical" evidence="2">
    <location>
        <begin position="25"/>
        <end position="45"/>
    </location>
</feature>
<feature type="region of interest" description="Disordered" evidence="1">
    <location>
        <begin position="1"/>
        <end position="21"/>
    </location>
</feature>
<sequence>MTHYEDSSPYGCPASSSGPGVSPRAVVALIASGLAGLTFGFFAYLSGFGLFWAAVVYFISGQVIFGLCCLRFLRIYPVGQSQRQQDEIDSDLCAFNQSQRNVSLL</sequence>
<comment type="caution">
    <text evidence="3">The sequence shown here is derived from an EMBL/GenBank/DDBJ whole genome shotgun (WGS) entry which is preliminary data.</text>
</comment>
<evidence type="ECO:0000313" key="3">
    <source>
        <dbReference type="EMBL" id="MCB5408746.1"/>
    </source>
</evidence>